<dbReference type="GO" id="GO:0005886">
    <property type="term" value="C:plasma membrane"/>
    <property type="evidence" value="ECO:0007669"/>
    <property type="project" value="TreeGrafter"/>
</dbReference>
<dbReference type="GO" id="GO:1902201">
    <property type="term" value="P:negative regulation of bacterial-type flagellum-dependent cell motility"/>
    <property type="evidence" value="ECO:0007669"/>
    <property type="project" value="TreeGrafter"/>
</dbReference>
<dbReference type="GO" id="GO:0052621">
    <property type="term" value="F:diguanylate cyclase activity"/>
    <property type="evidence" value="ECO:0007669"/>
    <property type="project" value="UniProtKB-EC"/>
</dbReference>
<feature type="domain" description="GGDEF" evidence="3">
    <location>
        <begin position="411"/>
        <end position="540"/>
    </location>
</feature>
<dbReference type="InterPro" id="IPR029787">
    <property type="entry name" value="Nucleotide_cyclase"/>
</dbReference>
<dbReference type="GO" id="GO:0043709">
    <property type="term" value="P:cell adhesion involved in single-species biofilm formation"/>
    <property type="evidence" value="ECO:0007669"/>
    <property type="project" value="TreeGrafter"/>
</dbReference>
<reference evidence="4 5" key="1">
    <citation type="submission" date="2019-03" db="EMBL/GenBank/DDBJ databases">
        <title>Genomic Encyclopedia of Type Strains, Phase IV (KMG-IV): sequencing the most valuable type-strain genomes for metagenomic binning, comparative biology and taxonomic classification.</title>
        <authorList>
            <person name="Goeker M."/>
        </authorList>
    </citation>
    <scope>NUCLEOTIDE SEQUENCE [LARGE SCALE GENOMIC DNA]</scope>
    <source>
        <strain evidence="4 5">DSM 25082</strain>
    </source>
</reference>
<dbReference type="InterPro" id="IPR019734">
    <property type="entry name" value="TPR_rpt"/>
</dbReference>
<dbReference type="AlphaFoldDB" id="A0A4R6NCV2"/>
<dbReference type="FunFam" id="3.30.70.270:FF:000001">
    <property type="entry name" value="Diguanylate cyclase domain protein"/>
    <property type="match status" value="1"/>
</dbReference>
<evidence type="ECO:0000256" key="1">
    <source>
        <dbReference type="ARBA" id="ARBA00012528"/>
    </source>
</evidence>
<gene>
    <name evidence="4" type="ORF">DFR39_101309</name>
</gene>
<keyword evidence="5" id="KW-1185">Reference proteome</keyword>
<dbReference type="SMART" id="SM00028">
    <property type="entry name" value="TPR"/>
    <property type="match status" value="4"/>
</dbReference>
<accession>A0A4R6NCV2</accession>
<dbReference type="EMBL" id="SNXE01000001">
    <property type="protein sequence ID" value="TDP12835.1"/>
    <property type="molecule type" value="Genomic_DNA"/>
</dbReference>
<protein>
    <recommendedName>
        <fullName evidence="1">diguanylate cyclase</fullName>
        <ecNumber evidence="1">2.7.7.65</ecNumber>
    </recommendedName>
</protein>
<dbReference type="InterPro" id="IPR011990">
    <property type="entry name" value="TPR-like_helical_dom_sf"/>
</dbReference>
<dbReference type="Gene3D" id="3.30.70.270">
    <property type="match status" value="1"/>
</dbReference>
<dbReference type="Gene3D" id="1.25.40.10">
    <property type="entry name" value="Tetratricopeptide repeat domain"/>
    <property type="match status" value="2"/>
</dbReference>
<dbReference type="NCBIfam" id="TIGR00254">
    <property type="entry name" value="GGDEF"/>
    <property type="match status" value="1"/>
</dbReference>
<dbReference type="PANTHER" id="PTHR45138:SF9">
    <property type="entry name" value="DIGUANYLATE CYCLASE DGCM-RELATED"/>
    <property type="match status" value="1"/>
</dbReference>
<evidence type="ECO:0000313" key="5">
    <source>
        <dbReference type="Proteomes" id="UP000295357"/>
    </source>
</evidence>
<comment type="catalytic activity">
    <reaction evidence="2">
        <text>2 GTP = 3',3'-c-di-GMP + 2 diphosphate</text>
        <dbReference type="Rhea" id="RHEA:24898"/>
        <dbReference type="ChEBI" id="CHEBI:33019"/>
        <dbReference type="ChEBI" id="CHEBI:37565"/>
        <dbReference type="ChEBI" id="CHEBI:58805"/>
        <dbReference type="EC" id="2.7.7.65"/>
    </reaction>
</comment>
<dbReference type="CDD" id="cd01949">
    <property type="entry name" value="GGDEF"/>
    <property type="match status" value="1"/>
</dbReference>
<dbReference type="InterPro" id="IPR050469">
    <property type="entry name" value="Diguanylate_Cyclase"/>
</dbReference>
<evidence type="ECO:0000259" key="3">
    <source>
        <dbReference type="PROSITE" id="PS50887"/>
    </source>
</evidence>
<sequence length="540" mass="60005">MPDVLSPEVQHDDALSHCLAEARHAQAQSRLDEGLTHAQRAWDLARDLHMLAEQVEAGRLRAFFLYRRGDLNAFLRAAEALLPLLQAQGPSPELGELLRWMTLAGCETGDFETAMRCANEGYAVAQELGDSRLIAVALNALGATFERMGDPWQAERLMTEAAALVREQPSLYERVVTLNNLCHVALGAFHLLRDSGHDAACADALARALRYAQEVRPHAEAFGDPFARVTTEANLGEALLHSGQLEAAEALLVQTLEQARALGYEVQAWILRCSLAELRLLQSEPRQAYEDLRLLLQEAGERAPSGTALRAHHALYRAAQRMGQYEEALKQLELCQRLERRRTAAQRMAQSRFFVTRLEAEQSRQRAEHQEARAATLEAHLELDPLTGLGNRRCMESRMPALLRAAEAAGQVLTLALIDADHFKLINDQLGHTVGDRVLQQLAQMLRDNTRGSDLLLRYGGEEFLVLFPDTVPDRAFEVCERLRQCVESFPWDGIAPGLQVTLSIGLASSPPYATDLLISRADSAMYRAKHLGRNRVALA</sequence>
<proteinExistence type="predicted"/>
<dbReference type="OrthoDB" id="23692at2"/>
<dbReference type="SMART" id="SM00267">
    <property type="entry name" value="GGDEF"/>
    <property type="match status" value="1"/>
</dbReference>
<organism evidence="4 5">
    <name type="scientific">Roseateles asaccharophilus</name>
    <dbReference type="NCBI Taxonomy" id="582607"/>
    <lineage>
        <taxon>Bacteria</taxon>
        <taxon>Pseudomonadati</taxon>
        <taxon>Pseudomonadota</taxon>
        <taxon>Betaproteobacteria</taxon>
        <taxon>Burkholderiales</taxon>
        <taxon>Sphaerotilaceae</taxon>
        <taxon>Roseateles</taxon>
    </lineage>
</organism>
<dbReference type="PANTHER" id="PTHR45138">
    <property type="entry name" value="REGULATORY COMPONENTS OF SENSORY TRANSDUCTION SYSTEM"/>
    <property type="match status" value="1"/>
</dbReference>
<dbReference type="InterPro" id="IPR000160">
    <property type="entry name" value="GGDEF_dom"/>
</dbReference>
<dbReference type="RefSeq" id="WP_133601771.1">
    <property type="nucleotide sequence ID" value="NZ_JAUFPJ010000015.1"/>
</dbReference>
<dbReference type="Pfam" id="PF13424">
    <property type="entry name" value="TPR_12"/>
    <property type="match status" value="1"/>
</dbReference>
<name>A0A4R6NCV2_9BURK</name>
<evidence type="ECO:0000313" key="4">
    <source>
        <dbReference type="EMBL" id="TDP12835.1"/>
    </source>
</evidence>
<dbReference type="Proteomes" id="UP000295357">
    <property type="component" value="Unassembled WGS sequence"/>
</dbReference>
<comment type="caution">
    <text evidence="4">The sequence shown here is derived from an EMBL/GenBank/DDBJ whole genome shotgun (WGS) entry which is preliminary data.</text>
</comment>
<dbReference type="SUPFAM" id="SSF55073">
    <property type="entry name" value="Nucleotide cyclase"/>
    <property type="match status" value="1"/>
</dbReference>
<evidence type="ECO:0000256" key="2">
    <source>
        <dbReference type="ARBA" id="ARBA00034247"/>
    </source>
</evidence>
<dbReference type="PROSITE" id="PS50887">
    <property type="entry name" value="GGDEF"/>
    <property type="match status" value="1"/>
</dbReference>
<dbReference type="SUPFAM" id="SSF48452">
    <property type="entry name" value="TPR-like"/>
    <property type="match status" value="2"/>
</dbReference>
<dbReference type="Pfam" id="PF00990">
    <property type="entry name" value="GGDEF"/>
    <property type="match status" value="1"/>
</dbReference>
<dbReference type="InterPro" id="IPR043128">
    <property type="entry name" value="Rev_trsase/Diguanyl_cyclase"/>
</dbReference>
<dbReference type="EC" id="2.7.7.65" evidence="1"/>